<reference evidence="2 3" key="1">
    <citation type="submission" date="2019-01" db="EMBL/GenBank/DDBJ databases">
        <title>Lactibacter flavus gen. nov., sp. nov., a novel bacterium of the family Propionibacteriaceae isolated from raw milk and dairy products.</title>
        <authorList>
            <person name="Huptas C."/>
            <person name="Wenning M."/>
            <person name="Breitenwieser F."/>
            <person name="Doll E."/>
            <person name="Von Neubeck M."/>
            <person name="Busse H.-J."/>
            <person name="Scherer S."/>
        </authorList>
    </citation>
    <scope>NUCLEOTIDE SEQUENCE [LARGE SCALE GENOMIC DNA]</scope>
    <source>
        <strain evidence="2 3">DSM 22130</strain>
    </source>
</reference>
<evidence type="ECO:0000313" key="3">
    <source>
        <dbReference type="Proteomes" id="UP000291933"/>
    </source>
</evidence>
<evidence type="ECO:0000256" key="1">
    <source>
        <dbReference type="SAM" id="Phobius"/>
    </source>
</evidence>
<keyword evidence="1" id="KW-1133">Transmembrane helix</keyword>
<keyword evidence="1" id="KW-0472">Membrane</keyword>
<feature type="transmembrane region" description="Helical" evidence="1">
    <location>
        <begin position="82"/>
        <end position="112"/>
    </location>
</feature>
<organism evidence="2 3">
    <name type="scientific">Propioniciclava tarda</name>
    <dbReference type="NCBI Taxonomy" id="433330"/>
    <lineage>
        <taxon>Bacteria</taxon>
        <taxon>Bacillati</taxon>
        <taxon>Actinomycetota</taxon>
        <taxon>Actinomycetes</taxon>
        <taxon>Propionibacteriales</taxon>
        <taxon>Propionibacteriaceae</taxon>
        <taxon>Propioniciclava</taxon>
    </lineage>
</organism>
<protein>
    <submittedName>
        <fullName evidence="2">Uncharacterized protein</fullName>
    </submittedName>
</protein>
<dbReference type="RefSeq" id="WP_131172722.1">
    <property type="nucleotide sequence ID" value="NZ_FXTL01000016.1"/>
</dbReference>
<feature type="transmembrane region" description="Helical" evidence="1">
    <location>
        <begin position="56"/>
        <end position="76"/>
    </location>
</feature>
<evidence type="ECO:0000313" key="2">
    <source>
        <dbReference type="EMBL" id="TBT94196.1"/>
    </source>
</evidence>
<dbReference type="AlphaFoldDB" id="A0A4Q9KII1"/>
<dbReference type="Proteomes" id="UP000291933">
    <property type="component" value="Unassembled WGS sequence"/>
</dbReference>
<keyword evidence="1" id="KW-0812">Transmembrane</keyword>
<keyword evidence="3" id="KW-1185">Reference proteome</keyword>
<accession>A0A4Q9KII1</accession>
<gene>
    <name evidence="2" type="ORF">ET996_11585</name>
</gene>
<feature type="transmembrane region" description="Helical" evidence="1">
    <location>
        <begin position="12"/>
        <end position="35"/>
    </location>
</feature>
<sequence length="134" mass="14682">MVESSDMEIGPMALMVIGILFAGSFLFSSSFRGLFRRGAEIMSIDDLEGRAFVRQHLAVGYGFSSLILAAVAIAIAQVVPTISSVCLAVGGVGLASMLAFFLLVQVVYWFAWPKWLIPRDLRGDPGQWQARRNR</sequence>
<comment type="caution">
    <text evidence="2">The sequence shown here is derived from an EMBL/GenBank/DDBJ whole genome shotgun (WGS) entry which is preliminary data.</text>
</comment>
<dbReference type="EMBL" id="SDMR01000016">
    <property type="protein sequence ID" value="TBT94196.1"/>
    <property type="molecule type" value="Genomic_DNA"/>
</dbReference>
<proteinExistence type="predicted"/>
<name>A0A4Q9KII1_PROTD</name>